<proteinExistence type="inferred from homology"/>
<name>A0A9D2JN50_9FIRM</name>
<keyword evidence="7 8" id="KW-0472">Membrane</keyword>
<dbReference type="GO" id="GO:0005886">
    <property type="term" value="C:plasma membrane"/>
    <property type="evidence" value="ECO:0007669"/>
    <property type="project" value="UniProtKB-SubCell"/>
</dbReference>
<keyword evidence="4" id="KW-1003">Cell membrane</keyword>
<feature type="transmembrane region" description="Helical" evidence="8">
    <location>
        <begin position="62"/>
        <end position="83"/>
    </location>
</feature>
<evidence type="ECO:0000256" key="4">
    <source>
        <dbReference type="ARBA" id="ARBA00022475"/>
    </source>
</evidence>
<evidence type="ECO:0000256" key="8">
    <source>
        <dbReference type="SAM" id="Phobius"/>
    </source>
</evidence>
<reference evidence="9" key="1">
    <citation type="journal article" date="2021" name="PeerJ">
        <title>Extensive microbial diversity within the chicken gut microbiome revealed by metagenomics and culture.</title>
        <authorList>
            <person name="Gilroy R."/>
            <person name="Ravi A."/>
            <person name="Getino M."/>
            <person name="Pursley I."/>
            <person name="Horton D.L."/>
            <person name="Alikhan N.F."/>
            <person name="Baker D."/>
            <person name="Gharbi K."/>
            <person name="Hall N."/>
            <person name="Watson M."/>
            <person name="Adriaenssens E.M."/>
            <person name="Foster-Nyarko E."/>
            <person name="Jarju S."/>
            <person name="Secka A."/>
            <person name="Antonio M."/>
            <person name="Oren A."/>
            <person name="Chaudhuri R.R."/>
            <person name="La Ragione R."/>
            <person name="Hildebrand F."/>
            <person name="Pallen M.J."/>
        </authorList>
    </citation>
    <scope>NUCLEOTIDE SEQUENCE</scope>
    <source>
        <strain evidence="9">ChiBcec16-3735</strain>
    </source>
</reference>
<dbReference type="PANTHER" id="PTHR36838:SF1">
    <property type="entry name" value="SLR1864 PROTEIN"/>
    <property type="match status" value="1"/>
</dbReference>
<dbReference type="InterPro" id="IPR038770">
    <property type="entry name" value="Na+/solute_symporter_sf"/>
</dbReference>
<comment type="subcellular location">
    <subcellularLocation>
        <location evidence="1">Cell membrane</location>
        <topology evidence="1">Multi-pass membrane protein</topology>
    </subcellularLocation>
</comment>
<feature type="transmembrane region" description="Helical" evidence="8">
    <location>
        <begin position="191"/>
        <end position="211"/>
    </location>
</feature>
<keyword evidence="3" id="KW-0813">Transport</keyword>
<feature type="transmembrane region" description="Helical" evidence="8">
    <location>
        <begin position="36"/>
        <end position="56"/>
    </location>
</feature>
<dbReference type="InterPro" id="IPR004776">
    <property type="entry name" value="Mem_transp_PIN-like"/>
</dbReference>
<feature type="transmembrane region" description="Helical" evidence="8">
    <location>
        <begin position="6"/>
        <end position="24"/>
    </location>
</feature>
<evidence type="ECO:0000256" key="1">
    <source>
        <dbReference type="ARBA" id="ARBA00004651"/>
    </source>
</evidence>
<feature type="transmembrane region" description="Helical" evidence="8">
    <location>
        <begin position="162"/>
        <end position="179"/>
    </location>
</feature>
<gene>
    <name evidence="9" type="ORF">H9725_08200</name>
</gene>
<protein>
    <submittedName>
        <fullName evidence="9">AEC family transporter</fullName>
    </submittedName>
</protein>
<feature type="transmembrane region" description="Helical" evidence="8">
    <location>
        <begin position="223"/>
        <end position="247"/>
    </location>
</feature>
<comment type="caution">
    <text evidence="9">The sequence shown here is derived from an EMBL/GenBank/DDBJ whole genome shotgun (WGS) entry which is preliminary data.</text>
</comment>
<feature type="transmembrane region" description="Helical" evidence="8">
    <location>
        <begin position="104"/>
        <end position="122"/>
    </location>
</feature>
<evidence type="ECO:0000256" key="7">
    <source>
        <dbReference type="ARBA" id="ARBA00023136"/>
    </source>
</evidence>
<organism evidence="9 10">
    <name type="scientific">Candidatus Faecalibacterium gallistercoris</name>
    <dbReference type="NCBI Taxonomy" id="2838579"/>
    <lineage>
        <taxon>Bacteria</taxon>
        <taxon>Bacillati</taxon>
        <taxon>Bacillota</taxon>
        <taxon>Clostridia</taxon>
        <taxon>Eubacteriales</taxon>
        <taxon>Oscillospiraceae</taxon>
        <taxon>Faecalibacterium</taxon>
    </lineage>
</organism>
<evidence type="ECO:0000256" key="2">
    <source>
        <dbReference type="ARBA" id="ARBA00010145"/>
    </source>
</evidence>
<evidence type="ECO:0000256" key="3">
    <source>
        <dbReference type="ARBA" id="ARBA00022448"/>
    </source>
</evidence>
<dbReference type="EMBL" id="DXBJ01000058">
    <property type="protein sequence ID" value="HIZ58544.1"/>
    <property type="molecule type" value="Genomic_DNA"/>
</dbReference>
<dbReference type="GO" id="GO:0055085">
    <property type="term" value="P:transmembrane transport"/>
    <property type="evidence" value="ECO:0007669"/>
    <property type="project" value="InterPro"/>
</dbReference>
<dbReference type="Gene3D" id="1.20.1530.20">
    <property type="match status" value="1"/>
</dbReference>
<feature type="transmembrane region" description="Helical" evidence="8">
    <location>
        <begin position="128"/>
        <end position="150"/>
    </location>
</feature>
<comment type="similarity">
    <text evidence="2">Belongs to the auxin efflux carrier (TC 2.A.69) family.</text>
</comment>
<dbReference type="Proteomes" id="UP000824065">
    <property type="component" value="Unassembled WGS sequence"/>
</dbReference>
<keyword evidence="5 8" id="KW-0812">Transmembrane</keyword>
<dbReference type="Pfam" id="PF03547">
    <property type="entry name" value="Mem_trans"/>
    <property type="match status" value="2"/>
</dbReference>
<dbReference type="PANTHER" id="PTHR36838">
    <property type="entry name" value="AUXIN EFFLUX CARRIER FAMILY PROTEIN"/>
    <property type="match status" value="1"/>
</dbReference>
<evidence type="ECO:0000256" key="5">
    <source>
        <dbReference type="ARBA" id="ARBA00022692"/>
    </source>
</evidence>
<evidence type="ECO:0000256" key="6">
    <source>
        <dbReference type="ARBA" id="ARBA00022989"/>
    </source>
</evidence>
<sequence length="308" mass="33103">MGMTLILQQMIVLFLMMAAGYAANRCRVMSKESEQLFSKLIVNLTCPALIINSVTTSGRLESMGALFAIFGAAAVYYVLLPLLSKGLVRLLRVPAERAAEYESMLVYSNLGFMGIPVANAVLGPDSVLYLSIFMAVFNISVFSYGTLLIQPGEGGKVHFRKMVNPGTVSAVAAILLYLLEVQLPSLILQPVASIGSTTTPLAMLVIGSSLARQPLREVLQEKSLLPFTLLRLLVLPAAVLLVCRWFLHDPMLLGALVLVSAMPVASNVVMLCNELGRDSSYISKGVFFSTVFSVVTLPLISLLLSAAG</sequence>
<keyword evidence="6 8" id="KW-1133">Transmembrane helix</keyword>
<evidence type="ECO:0000313" key="10">
    <source>
        <dbReference type="Proteomes" id="UP000824065"/>
    </source>
</evidence>
<evidence type="ECO:0000313" key="9">
    <source>
        <dbReference type="EMBL" id="HIZ58544.1"/>
    </source>
</evidence>
<accession>A0A9D2JN50</accession>
<reference evidence="9" key="2">
    <citation type="submission" date="2021-04" db="EMBL/GenBank/DDBJ databases">
        <authorList>
            <person name="Gilroy R."/>
        </authorList>
    </citation>
    <scope>NUCLEOTIDE SEQUENCE</scope>
    <source>
        <strain evidence="9">ChiBcec16-3735</strain>
    </source>
</reference>
<dbReference type="AlphaFoldDB" id="A0A9D2JN50"/>
<feature type="transmembrane region" description="Helical" evidence="8">
    <location>
        <begin position="285"/>
        <end position="307"/>
    </location>
</feature>
<feature type="transmembrane region" description="Helical" evidence="8">
    <location>
        <begin position="253"/>
        <end position="273"/>
    </location>
</feature>